<evidence type="ECO:0000256" key="6">
    <source>
        <dbReference type="SAM" id="MobiDB-lite"/>
    </source>
</evidence>
<evidence type="ECO:0000256" key="2">
    <source>
        <dbReference type="ARBA" id="ARBA00022741"/>
    </source>
</evidence>
<dbReference type="Gene3D" id="1.10.510.10">
    <property type="entry name" value="Transferase(Phosphotransferase) domain 1"/>
    <property type="match status" value="1"/>
</dbReference>
<dbReference type="SMART" id="SM00220">
    <property type="entry name" value="S_TKc"/>
    <property type="match status" value="1"/>
</dbReference>
<evidence type="ECO:0000259" key="8">
    <source>
        <dbReference type="PROSITE" id="PS50011"/>
    </source>
</evidence>
<dbReference type="EMBL" id="WVIE01000021">
    <property type="protein sequence ID" value="NDJ18885.1"/>
    <property type="molecule type" value="Genomic_DNA"/>
</dbReference>
<dbReference type="PANTHER" id="PTHR43289:SF34">
    <property type="entry name" value="SERINE_THREONINE-PROTEIN KINASE YBDM-RELATED"/>
    <property type="match status" value="1"/>
</dbReference>
<feature type="compositionally biased region" description="Pro residues" evidence="6">
    <location>
        <begin position="383"/>
        <end position="420"/>
    </location>
</feature>
<evidence type="ECO:0000256" key="3">
    <source>
        <dbReference type="ARBA" id="ARBA00022777"/>
    </source>
</evidence>
<keyword evidence="3 9" id="KW-0418">Kinase</keyword>
<dbReference type="CDD" id="cd14014">
    <property type="entry name" value="STKc_PknB_like"/>
    <property type="match status" value="1"/>
</dbReference>
<evidence type="ECO:0000256" key="1">
    <source>
        <dbReference type="ARBA" id="ARBA00022679"/>
    </source>
</evidence>
<dbReference type="GO" id="GO:0005524">
    <property type="term" value="F:ATP binding"/>
    <property type="evidence" value="ECO:0007669"/>
    <property type="project" value="UniProtKB-UniRule"/>
</dbReference>
<dbReference type="InterPro" id="IPR000719">
    <property type="entry name" value="Prot_kinase_dom"/>
</dbReference>
<dbReference type="PROSITE" id="PS00108">
    <property type="entry name" value="PROTEIN_KINASE_ST"/>
    <property type="match status" value="1"/>
</dbReference>
<comment type="caution">
    <text evidence="9">The sequence shown here is derived from an EMBL/GenBank/DDBJ whole genome shotgun (WGS) entry which is preliminary data.</text>
</comment>
<keyword evidence="7" id="KW-0812">Transmembrane</keyword>
<dbReference type="PROSITE" id="PS00107">
    <property type="entry name" value="PROTEIN_KINASE_ATP"/>
    <property type="match status" value="1"/>
</dbReference>
<proteinExistence type="predicted"/>
<feature type="compositionally biased region" description="Low complexity" evidence="6">
    <location>
        <begin position="371"/>
        <end position="382"/>
    </location>
</feature>
<keyword evidence="7" id="KW-1133">Transmembrane helix</keyword>
<keyword evidence="2 5" id="KW-0547">Nucleotide-binding</keyword>
<keyword evidence="10" id="KW-1185">Reference proteome</keyword>
<reference evidence="9" key="1">
    <citation type="submission" date="2019-12" db="EMBL/GenBank/DDBJ databases">
        <title>High-Quality draft genome sequences of three cyanobacteria isolated from the limestone walls of the Old Cathedral of Coimbra.</title>
        <authorList>
            <person name="Tiago I."/>
            <person name="Soares F."/>
            <person name="Portugal A."/>
        </authorList>
    </citation>
    <scope>NUCLEOTIDE SEQUENCE</scope>
    <source>
        <strain evidence="9">A</strain>
    </source>
</reference>
<dbReference type="InterPro" id="IPR017441">
    <property type="entry name" value="Protein_kinase_ATP_BS"/>
</dbReference>
<dbReference type="PROSITE" id="PS50011">
    <property type="entry name" value="PROTEIN_KINASE_DOM"/>
    <property type="match status" value="1"/>
</dbReference>
<organism evidence="9 10">
    <name type="scientific">Myxacorys almedinensis A</name>
    <dbReference type="NCBI Taxonomy" id="2690445"/>
    <lineage>
        <taxon>Bacteria</taxon>
        <taxon>Bacillati</taxon>
        <taxon>Cyanobacteriota</taxon>
        <taxon>Cyanophyceae</taxon>
        <taxon>Leptolyngbyales</taxon>
        <taxon>Leptolyngbyaceae</taxon>
        <taxon>Myxacorys</taxon>
        <taxon>Myxacorys almedinensis</taxon>
    </lineage>
</organism>
<sequence>MNSLIGKSLQNGKYILTEEIGRGGFGITFKATHEYLNQVVVIKTLHETLQNGVSGVPRSANRNAADFQRKFRDEARRLAMCVHPNIVRVSDFFIEDNVSYMVMDYIAGQTLEDLVFPDDPLPEATAIHYIRQIGAALRVVHQNGLLHRDVKPQNIILRDGTQEVVLIDFGIAREFTPGSTQTHTNMISAGYAPVEQYLTQGKRSPATDVYGLAATLYALVTAEVPVASVLQQHQPLPEPRQLQRRLSASTNQAILRGMALDAQHRPATVDEWLALLFSDALTSEEISTGAPTVPVAAERSASYSSQTQPPSAFPATVAMATPAIARTLDPGSVTHKPGLRAVWMLVAVSGLTLMGVTIAAFWWRSQPPDPVVADSPSPTISPSIPPVTPTPTPEASPEPVSPSPSPSPVPSPDVQSPPPVEAESAVEQLLTRPPENRDSKKKPSRIPGFPIGTSVQEVQSALGQPVQTKRGYWGDTQSALYEPVPDQISLAYLFDRGSGQVRQTEASFANSVDPLIMQVTLNGMMGSQAPLKVLSALKQVAARQTNQYSFEQGNLKGVIERNSSDRIYIGVWDADLH</sequence>
<dbReference type="GO" id="GO:0004674">
    <property type="term" value="F:protein serine/threonine kinase activity"/>
    <property type="evidence" value="ECO:0007669"/>
    <property type="project" value="TreeGrafter"/>
</dbReference>
<dbReference type="Gene3D" id="3.30.200.20">
    <property type="entry name" value="Phosphorylase Kinase, domain 1"/>
    <property type="match status" value="1"/>
</dbReference>
<evidence type="ECO:0000313" key="9">
    <source>
        <dbReference type="EMBL" id="NDJ18885.1"/>
    </source>
</evidence>
<keyword evidence="7" id="KW-0472">Membrane</keyword>
<gene>
    <name evidence="9" type="ORF">GS601_16600</name>
</gene>
<dbReference type="SUPFAM" id="SSF56112">
    <property type="entry name" value="Protein kinase-like (PK-like)"/>
    <property type="match status" value="1"/>
</dbReference>
<dbReference type="InterPro" id="IPR011009">
    <property type="entry name" value="Kinase-like_dom_sf"/>
</dbReference>
<dbReference type="Proteomes" id="UP000646053">
    <property type="component" value="Unassembled WGS sequence"/>
</dbReference>
<keyword evidence="4 5" id="KW-0067">ATP-binding</keyword>
<accession>A0A8J7ZBG0</accession>
<feature type="binding site" evidence="5">
    <location>
        <position position="43"/>
    </location>
    <ligand>
        <name>ATP</name>
        <dbReference type="ChEBI" id="CHEBI:30616"/>
    </ligand>
</feature>
<feature type="transmembrane region" description="Helical" evidence="7">
    <location>
        <begin position="342"/>
        <end position="363"/>
    </location>
</feature>
<feature type="region of interest" description="Disordered" evidence="6">
    <location>
        <begin position="370"/>
        <end position="451"/>
    </location>
</feature>
<name>A0A8J7ZBG0_9CYAN</name>
<evidence type="ECO:0000313" key="10">
    <source>
        <dbReference type="Proteomes" id="UP000646053"/>
    </source>
</evidence>
<evidence type="ECO:0000256" key="5">
    <source>
        <dbReference type="PROSITE-ProRule" id="PRU10141"/>
    </source>
</evidence>
<dbReference type="PANTHER" id="PTHR43289">
    <property type="entry name" value="MITOGEN-ACTIVATED PROTEIN KINASE KINASE KINASE 20-RELATED"/>
    <property type="match status" value="1"/>
</dbReference>
<dbReference type="Pfam" id="PF00069">
    <property type="entry name" value="Pkinase"/>
    <property type="match status" value="1"/>
</dbReference>
<feature type="domain" description="Protein kinase" evidence="8">
    <location>
        <begin position="14"/>
        <end position="277"/>
    </location>
</feature>
<protein>
    <submittedName>
        <fullName evidence="9">Protein kinase</fullName>
    </submittedName>
</protein>
<keyword evidence="1" id="KW-0808">Transferase</keyword>
<evidence type="ECO:0000256" key="4">
    <source>
        <dbReference type="ARBA" id="ARBA00022840"/>
    </source>
</evidence>
<dbReference type="AlphaFoldDB" id="A0A8J7ZBG0"/>
<dbReference type="InterPro" id="IPR008271">
    <property type="entry name" value="Ser/Thr_kinase_AS"/>
</dbReference>
<evidence type="ECO:0000256" key="7">
    <source>
        <dbReference type="SAM" id="Phobius"/>
    </source>
</evidence>